<accession>A0A4U5Q3P4</accession>
<dbReference type="InterPro" id="IPR050281">
    <property type="entry name" value="Flavin_monoamine_oxidase"/>
</dbReference>
<dbReference type="GO" id="GO:0005634">
    <property type="term" value="C:nucleus"/>
    <property type="evidence" value="ECO:0007669"/>
    <property type="project" value="TreeGrafter"/>
</dbReference>
<comment type="similarity">
    <text evidence="1">Belongs to the flavin monoamine oxidase family.</text>
</comment>
<comment type="caution">
    <text evidence="2">The sequence shown here is derived from an EMBL/GenBank/DDBJ whole genome shotgun (WGS) entry which is preliminary data.</text>
</comment>
<gene>
    <name evidence="2" type="ORF">D5086_0000151840</name>
</gene>
<dbReference type="PANTHER" id="PTHR10742:SF381">
    <property type="entry name" value="LYSINE-SPECIFIC HISTONE DEMETHYLASE 1 HOMOLOG 1"/>
    <property type="match status" value="1"/>
</dbReference>
<dbReference type="SUPFAM" id="SSF51905">
    <property type="entry name" value="FAD/NAD(P)-binding domain"/>
    <property type="match status" value="1"/>
</dbReference>
<dbReference type="AlphaFoldDB" id="A0A4U5Q3P4"/>
<protein>
    <submittedName>
        <fullName evidence="2">Uncharacterized protein</fullName>
    </submittedName>
</protein>
<evidence type="ECO:0000313" key="2">
    <source>
        <dbReference type="EMBL" id="TKS03187.1"/>
    </source>
</evidence>
<sequence>METLTEPEKERGGWEVRFFGLARKGLIHRNLQQSFLLLHRIGGGLSKEVDVEALIAISVGFPVDSLTEEETEANVVSMIGGREQANYIAAIEEAQVKLNDGVERGNAVVVGAGLFGLVAARQSMAMGFKFFVLEGNARPGGRVKTMKRKGEGVVAVADVGASVLTGINGNPHGVLARKMGLHLHKEMRLKLLRMCIRMILVKWGGDHCFIPGGNGTFVIELAKDLPIFYERTVGSIGCGIDGVIVYASGREFLGGMVLCTVLSGVLEKGSIEFVRGALLIALVAGDAAVKFETMSPVESVKRVLVILRVDLILMLQKGLQETIMILAGSVGDGRVFFAREATSEQNPATMHGAFLSWMMKAASMLRVASRRPLAVIDKANNGLEEIDDLNELYDTSNLTFGSLSIFFNPRSNEIESVIVKGQIPRGRIRFLFSMSSWFGFKEAGGS</sequence>
<dbReference type="Pfam" id="PF13450">
    <property type="entry name" value="NAD_binding_8"/>
    <property type="match status" value="1"/>
</dbReference>
<proteinExistence type="inferred from homology"/>
<dbReference type="InterPro" id="IPR036188">
    <property type="entry name" value="FAD/NAD-bd_sf"/>
</dbReference>
<evidence type="ECO:0000256" key="1">
    <source>
        <dbReference type="ARBA" id="ARBA00005995"/>
    </source>
</evidence>
<reference evidence="2" key="1">
    <citation type="submission" date="2018-10" db="EMBL/GenBank/DDBJ databases">
        <title>Population genomic analysis revealed the cold adaptation of white poplar.</title>
        <authorList>
            <person name="Liu Y.-J."/>
        </authorList>
    </citation>
    <scope>NUCLEOTIDE SEQUENCE [LARGE SCALE GENOMIC DNA]</scope>
    <source>
        <strain evidence="2">PAL-ZL1</strain>
    </source>
</reference>
<dbReference type="EMBL" id="RCHU01000504">
    <property type="protein sequence ID" value="TKS03187.1"/>
    <property type="molecule type" value="Genomic_DNA"/>
</dbReference>
<name>A0A4U5Q3P4_POPAL</name>
<dbReference type="GO" id="GO:0016491">
    <property type="term" value="F:oxidoreductase activity"/>
    <property type="evidence" value="ECO:0007669"/>
    <property type="project" value="TreeGrafter"/>
</dbReference>
<dbReference type="PANTHER" id="PTHR10742">
    <property type="entry name" value="FLAVIN MONOAMINE OXIDASE"/>
    <property type="match status" value="1"/>
</dbReference>
<dbReference type="STRING" id="43335.A0A4U5Q3P4"/>
<organism evidence="2">
    <name type="scientific">Populus alba</name>
    <name type="common">White poplar</name>
    <dbReference type="NCBI Taxonomy" id="43335"/>
    <lineage>
        <taxon>Eukaryota</taxon>
        <taxon>Viridiplantae</taxon>
        <taxon>Streptophyta</taxon>
        <taxon>Embryophyta</taxon>
        <taxon>Tracheophyta</taxon>
        <taxon>Spermatophyta</taxon>
        <taxon>Magnoliopsida</taxon>
        <taxon>eudicotyledons</taxon>
        <taxon>Gunneridae</taxon>
        <taxon>Pentapetalae</taxon>
        <taxon>rosids</taxon>
        <taxon>fabids</taxon>
        <taxon>Malpighiales</taxon>
        <taxon>Salicaceae</taxon>
        <taxon>Saliceae</taxon>
        <taxon>Populus</taxon>
    </lineage>
</organism>
<dbReference type="Gene3D" id="3.50.50.60">
    <property type="entry name" value="FAD/NAD(P)-binding domain"/>
    <property type="match status" value="1"/>
</dbReference>